<dbReference type="EMBL" id="CDMZ01003668">
    <property type="protein sequence ID" value="CEM47199.1"/>
    <property type="molecule type" value="Genomic_DNA"/>
</dbReference>
<evidence type="ECO:0000256" key="2">
    <source>
        <dbReference type="SAM" id="Phobius"/>
    </source>
</evidence>
<feature type="transmembrane region" description="Helical" evidence="2">
    <location>
        <begin position="12"/>
        <end position="32"/>
    </location>
</feature>
<feature type="transmembrane region" description="Helical" evidence="2">
    <location>
        <begin position="223"/>
        <end position="247"/>
    </location>
</feature>
<feature type="transmembrane region" description="Helical" evidence="2">
    <location>
        <begin position="292"/>
        <end position="311"/>
    </location>
</feature>
<feature type="compositionally biased region" description="Gly residues" evidence="1">
    <location>
        <begin position="402"/>
        <end position="411"/>
    </location>
</feature>
<dbReference type="VEuPathDB" id="CryptoDB:Cvel_1313"/>
<accession>A0A0G4HS98</accession>
<keyword evidence="2" id="KW-0472">Membrane</keyword>
<keyword evidence="2" id="KW-1133">Transmembrane helix</keyword>
<dbReference type="PhylomeDB" id="A0A0G4HS98"/>
<dbReference type="Pfam" id="PF14494">
    <property type="entry name" value="DUF4436"/>
    <property type="match status" value="1"/>
</dbReference>
<reference evidence="3" key="1">
    <citation type="submission" date="2014-11" db="EMBL/GenBank/DDBJ databases">
        <authorList>
            <person name="Otto D Thomas"/>
            <person name="Naeem Raeece"/>
        </authorList>
    </citation>
    <scope>NUCLEOTIDE SEQUENCE</scope>
</reference>
<dbReference type="InterPro" id="IPR027948">
    <property type="entry name" value="DUF4436"/>
</dbReference>
<feature type="compositionally biased region" description="Basic and acidic residues" evidence="1">
    <location>
        <begin position="359"/>
        <end position="376"/>
    </location>
</feature>
<organism evidence="3">
    <name type="scientific">Chromera velia CCMP2878</name>
    <dbReference type="NCBI Taxonomy" id="1169474"/>
    <lineage>
        <taxon>Eukaryota</taxon>
        <taxon>Sar</taxon>
        <taxon>Alveolata</taxon>
        <taxon>Colpodellida</taxon>
        <taxon>Chromeraceae</taxon>
        <taxon>Chromera</taxon>
    </lineage>
</organism>
<feature type="compositionally biased region" description="Basic and acidic residues" evidence="1">
    <location>
        <begin position="328"/>
        <end position="350"/>
    </location>
</feature>
<name>A0A0G4HS98_9ALVE</name>
<protein>
    <submittedName>
        <fullName evidence="3">Uncharacterized protein</fullName>
    </submittedName>
</protein>
<gene>
    <name evidence="3" type="ORF">Cvel_1313</name>
</gene>
<evidence type="ECO:0000256" key="1">
    <source>
        <dbReference type="SAM" id="MobiDB-lite"/>
    </source>
</evidence>
<proteinExistence type="predicted"/>
<dbReference type="AlphaFoldDB" id="A0A0G4HS98"/>
<sequence length="438" mass="48519">MFGNAKKRGMSNPFVYTTVIMFAIAAVLAAFLTPLSQETSQRARKDIDGVYYPPTVKRPVEADRLSEVPFDGVLLRMNLDSLEPKGAVGEIQTEVQFSGAYTEYLPKNAGIFKLPSDRSLVVSFGNAVSFSFSDGDENKISTSNFMLVVDDPLYFYPFDSYRWTPTVRGSWRLSDGSLEDLPISLHILGHLHGWNNNWEVNYQWNGSEALVVRTTFRRSFVTIFLSVLLTTLLWFFGFSYVTLAILYFKEGKEASWDIPGVALGLLFTLPFLRNTYPDAPPIGSMLDFICYFWVYVLVAFVACAAVLVTVFRKQRKYAELEEEEEKEKEEGKGDSAEDSKEGGKEKEKAELYGAADQEEGGKRRGSKSGDKRHSGESGKSNSGVHVAHHVAPPSKEQNDFSGLGGGMMGHPGFGAAAMIARAGTALQQHQPEAAEDEV</sequence>
<keyword evidence="2" id="KW-0812">Transmembrane</keyword>
<evidence type="ECO:0000313" key="3">
    <source>
        <dbReference type="EMBL" id="CEM47199.1"/>
    </source>
</evidence>
<feature type="region of interest" description="Disordered" evidence="1">
    <location>
        <begin position="319"/>
        <end position="411"/>
    </location>
</feature>